<proteinExistence type="predicted"/>
<dbReference type="EMBL" id="CP038008">
    <property type="protein sequence ID" value="QBY32056.1"/>
    <property type="molecule type" value="Genomic_DNA"/>
</dbReference>
<evidence type="ECO:0000313" key="2">
    <source>
        <dbReference type="EMBL" id="QBY32056.1"/>
    </source>
</evidence>
<dbReference type="AlphaFoldDB" id="A0A482PVU7"/>
<reference evidence="2" key="1">
    <citation type="submission" date="2019-03" db="EMBL/GenBank/DDBJ databases">
        <title>Complete genome sequence of enteropathogenic Citrobacter rodentium strain DBS100.</title>
        <authorList>
            <person name="Popov G."/>
            <person name="Fiebig A."/>
            <person name="Shideler S."/>
            <person name="Coombes B."/>
            <person name="Savchenko A."/>
        </authorList>
    </citation>
    <scope>NUCLEOTIDE SEQUENCE</scope>
    <source>
        <strain evidence="2">DBS100</strain>
    </source>
</reference>
<name>A0A482PVU7_CITRO</name>
<sequence length="59" mass="6404">MSTAPSGKLAPDGGVPPYPAYNRSPAKRAIRRPDKRSAIRQISAGWRRSALSGLQPQPY</sequence>
<feature type="region of interest" description="Disordered" evidence="1">
    <location>
        <begin position="1"/>
        <end position="59"/>
    </location>
</feature>
<accession>A0A482PVU7</accession>
<gene>
    <name evidence="2" type="ORF">E2R62_15880</name>
</gene>
<protein>
    <submittedName>
        <fullName evidence="2">Uncharacterized protein</fullName>
    </submittedName>
</protein>
<evidence type="ECO:0000256" key="1">
    <source>
        <dbReference type="SAM" id="MobiDB-lite"/>
    </source>
</evidence>
<organism evidence="2">
    <name type="scientific">Citrobacter rodentium</name>
    <dbReference type="NCBI Taxonomy" id="67825"/>
    <lineage>
        <taxon>Bacteria</taxon>
        <taxon>Pseudomonadati</taxon>
        <taxon>Pseudomonadota</taxon>
        <taxon>Gammaproteobacteria</taxon>
        <taxon>Enterobacterales</taxon>
        <taxon>Enterobacteriaceae</taxon>
        <taxon>Citrobacter</taxon>
    </lineage>
</organism>